<evidence type="ECO:0000256" key="15">
    <source>
        <dbReference type="ARBA" id="ARBA00049193"/>
    </source>
</evidence>
<keyword evidence="9 17" id="KW-0378">Hydrolase</keyword>
<gene>
    <name evidence="19" type="ORF">NTJ_13473</name>
</gene>
<keyword evidence="13 17" id="KW-0539">Nucleus</keyword>
<evidence type="ECO:0000256" key="17">
    <source>
        <dbReference type="PIRNR" id="PIRNR037913"/>
    </source>
</evidence>
<reference evidence="19 20" key="1">
    <citation type="submission" date="2023-09" db="EMBL/GenBank/DDBJ databases">
        <title>Nesidiocoris tenuis whole genome shotgun sequence.</title>
        <authorList>
            <person name="Shibata T."/>
            <person name="Shimoda M."/>
            <person name="Kobayashi T."/>
            <person name="Uehara T."/>
        </authorList>
    </citation>
    <scope>NUCLEOTIDE SEQUENCE [LARGE SCALE GENOMIC DNA]</scope>
    <source>
        <strain evidence="19 20">Japan</strain>
    </source>
</reference>
<evidence type="ECO:0000256" key="10">
    <source>
        <dbReference type="ARBA" id="ARBA00022853"/>
    </source>
</evidence>
<evidence type="ECO:0000313" key="20">
    <source>
        <dbReference type="Proteomes" id="UP001307889"/>
    </source>
</evidence>
<dbReference type="InterPro" id="IPR037138">
    <property type="entry name" value="His_deacetylse_dom_sf"/>
</dbReference>
<evidence type="ECO:0000256" key="13">
    <source>
        <dbReference type="ARBA" id="ARBA00023242"/>
    </source>
</evidence>
<evidence type="ECO:0000256" key="4">
    <source>
        <dbReference type="ARBA" id="ARBA00004496"/>
    </source>
</evidence>
<keyword evidence="10 17" id="KW-0156">Chromatin regulator</keyword>
<evidence type="ECO:0000256" key="3">
    <source>
        <dbReference type="ARBA" id="ARBA00004286"/>
    </source>
</evidence>
<evidence type="ECO:0000313" key="19">
    <source>
        <dbReference type="EMBL" id="BET00655.1"/>
    </source>
</evidence>
<sequence length="381" mass="42170">MMKRKRIEVNDDYLPQIGYVCNGDLVRQASKLTNLKGRAIVVQKLIESYDLLRNMAILKPVPATDEELCTFHSSDYINYLAEINSSYTPDDDVALEFGLGYDCPPLDGVMDYCRTVAGATLTAAKALNTGDVNIAINWFGGWHHAQRDEAEGFCYVNDVVLGILELRKSYDSVLYVDLDVHHGNGVEAAFELTPKVMTLSLHQYESGFYPGTGSVNDVGSGTGQNYAVNVPLMEGIGNKHYCDIFDKVWDKVLDSFEFDAIVVQCGADALSGDPLGGFNLTEQTYGHCLSKIVVERKPTMILGGGGYNIANTARCWAYLTALVIDCEISTDIPEHDFFSMYGPSYELTITPSHRKDSNSQDYVEKILNQIEENLSALRSVQ</sequence>
<dbReference type="InterPro" id="IPR003084">
    <property type="entry name" value="HDAC_I/II"/>
</dbReference>
<comment type="cofactor">
    <cofactor evidence="1">
        <name>a divalent metal cation</name>
        <dbReference type="ChEBI" id="CHEBI:60240"/>
    </cofactor>
</comment>
<evidence type="ECO:0000256" key="16">
    <source>
        <dbReference type="ARBA" id="ARBA00049416"/>
    </source>
</evidence>
<name>A0ABN7BA18_9HEMI</name>
<keyword evidence="5" id="KW-0158">Chromosome</keyword>
<feature type="domain" description="Histone deacetylase" evidence="18">
    <location>
        <begin position="40"/>
        <end position="321"/>
    </location>
</feature>
<evidence type="ECO:0000256" key="12">
    <source>
        <dbReference type="ARBA" id="ARBA00023163"/>
    </source>
</evidence>
<dbReference type="PANTHER" id="PTHR10625:SF14">
    <property type="entry name" value="HISTONE DEACETYLASE 8"/>
    <property type="match status" value="1"/>
</dbReference>
<dbReference type="SUPFAM" id="SSF52768">
    <property type="entry name" value="Arginase/deacetylase"/>
    <property type="match status" value="1"/>
</dbReference>
<comment type="catalytic activity">
    <reaction evidence="14">
        <text>N(6)-acetyl-L-lysyl-[protein] + H2O = L-lysyl-[protein] + acetate</text>
        <dbReference type="Rhea" id="RHEA:58108"/>
        <dbReference type="Rhea" id="RHEA-COMP:9752"/>
        <dbReference type="Rhea" id="RHEA-COMP:10731"/>
        <dbReference type="ChEBI" id="CHEBI:15377"/>
        <dbReference type="ChEBI" id="CHEBI:29969"/>
        <dbReference type="ChEBI" id="CHEBI:30089"/>
        <dbReference type="ChEBI" id="CHEBI:61930"/>
    </reaction>
    <physiologicalReaction direction="left-to-right" evidence="14">
        <dbReference type="Rhea" id="RHEA:58109"/>
    </physiologicalReaction>
</comment>
<keyword evidence="7" id="KW-0678">Repressor</keyword>
<evidence type="ECO:0000256" key="11">
    <source>
        <dbReference type="ARBA" id="ARBA00023015"/>
    </source>
</evidence>
<keyword evidence="20" id="KW-1185">Reference proteome</keyword>
<dbReference type="InterPro" id="IPR023801">
    <property type="entry name" value="His_deacetylse_dom"/>
</dbReference>
<proteinExistence type="inferred from homology"/>
<dbReference type="Proteomes" id="UP001307889">
    <property type="component" value="Chromosome 12"/>
</dbReference>
<evidence type="ECO:0000256" key="14">
    <source>
        <dbReference type="ARBA" id="ARBA00049136"/>
    </source>
</evidence>
<evidence type="ECO:0000259" key="18">
    <source>
        <dbReference type="Pfam" id="PF00850"/>
    </source>
</evidence>
<dbReference type="EC" id="3.5.1.98" evidence="17"/>
<keyword evidence="8" id="KW-0479">Metal-binding</keyword>
<comment type="similarity">
    <text evidence="17">Belongs to the histone deacetylase family. HD Type 1 subfamily.</text>
</comment>
<evidence type="ECO:0000256" key="5">
    <source>
        <dbReference type="ARBA" id="ARBA00022454"/>
    </source>
</evidence>
<evidence type="ECO:0000256" key="2">
    <source>
        <dbReference type="ARBA" id="ARBA00004123"/>
    </source>
</evidence>
<protein>
    <recommendedName>
        <fullName evidence="17">Histone deacetylase</fullName>
        <ecNumber evidence="17">3.5.1.98</ecNumber>
    </recommendedName>
</protein>
<dbReference type="InterPro" id="IPR023696">
    <property type="entry name" value="Ureohydrolase_dom_sf"/>
</dbReference>
<organism evidence="19 20">
    <name type="scientific">Nesidiocoris tenuis</name>
    <dbReference type="NCBI Taxonomy" id="355587"/>
    <lineage>
        <taxon>Eukaryota</taxon>
        <taxon>Metazoa</taxon>
        <taxon>Ecdysozoa</taxon>
        <taxon>Arthropoda</taxon>
        <taxon>Hexapoda</taxon>
        <taxon>Insecta</taxon>
        <taxon>Pterygota</taxon>
        <taxon>Neoptera</taxon>
        <taxon>Paraneoptera</taxon>
        <taxon>Hemiptera</taxon>
        <taxon>Heteroptera</taxon>
        <taxon>Panheteroptera</taxon>
        <taxon>Cimicomorpha</taxon>
        <taxon>Miridae</taxon>
        <taxon>Dicyphina</taxon>
        <taxon>Nesidiocoris</taxon>
    </lineage>
</organism>
<keyword evidence="12 17" id="KW-0804">Transcription</keyword>
<evidence type="ECO:0000256" key="1">
    <source>
        <dbReference type="ARBA" id="ARBA00001968"/>
    </source>
</evidence>
<comment type="subcellular location">
    <subcellularLocation>
        <location evidence="3">Chromosome</location>
    </subcellularLocation>
    <subcellularLocation>
        <location evidence="4">Cytoplasm</location>
    </subcellularLocation>
    <subcellularLocation>
        <location evidence="2 17">Nucleus</location>
    </subcellularLocation>
</comment>
<dbReference type="PRINTS" id="PR01270">
    <property type="entry name" value="HDASUPER"/>
</dbReference>
<comment type="catalytic activity">
    <reaction evidence="16">
        <text>N(6)-acetyl-L-lysyl-[histone] + H2O = L-lysyl-[histone] + acetate</text>
        <dbReference type="Rhea" id="RHEA:58196"/>
        <dbReference type="Rhea" id="RHEA-COMP:9845"/>
        <dbReference type="Rhea" id="RHEA-COMP:11338"/>
        <dbReference type="ChEBI" id="CHEBI:15377"/>
        <dbReference type="ChEBI" id="CHEBI:29969"/>
        <dbReference type="ChEBI" id="CHEBI:30089"/>
        <dbReference type="ChEBI" id="CHEBI:61930"/>
        <dbReference type="EC" id="3.5.1.98"/>
    </reaction>
    <physiologicalReaction direction="left-to-right" evidence="16">
        <dbReference type="Rhea" id="RHEA:58197"/>
    </physiologicalReaction>
</comment>
<evidence type="ECO:0000256" key="6">
    <source>
        <dbReference type="ARBA" id="ARBA00022490"/>
    </source>
</evidence>
<dbReference type="InterPro" id="IPR000286">
    <property type="entry name" value="HDACs"/>
</dbReference>
<evidence type="ECO:0000256" key="8">
    <source>
        <dbReference type="ARBA" id="ARBA00022723"/>
    </source>
</evidence>
<dbReference type="EMBL" id="AP028920">
    <property type="protein sequence ID" value="BET00655.1"/>
    <property type="molecule type" value="Genomic_DNA"/>
</dbReference>
<evidence type="ECO:0000256" key="9">
    <source>
        <dbReference type="ARBA" id="ARBA00022801"/>
    </source>
</evidence>
<dbReference type="PANTHER" id="PTHR10625">
    <property type="entry name" value="HISTONE DEACETYLASE HDAC1-RELATED"/>
    <property type="match status" value="1"/>
</dbReference>
<accession>A0ABN7BA18</accession>
<keyword evidence="11 17" id="KW-0805">Transcription regulation</keyword>
<keyword evidence="6" id="KW-0963">Cytoplasm</keyword>
<dbReference type="Gene3D" id="3.40.800.20">
    <property type="entry name" value="Histone deacetylase domain"/>
    <property type="match status" value="1"/>
</dbReference>
<dbReference type="PIRSF" id="PIRSF037913">
    <property type="entry name" value="His_deacetylse_1"/>
    <property type="match status" value="1"/>
</dbReference>
<dbReference type="Pfam" id="PF00850">
    <property type="entry name" value="Hist_deacetyl"/>
    <property type="match status" value="1"/>
</dbReference>
<comment type="catalytic activity">
    <reaction evidence="15">
        <text>N(6)-(2E)-butenoyl-L-lysyl-[protein] + H2O = (2E)-2-butenoate + L-lysyl-[protein]</text>
        <dbReference type="Rhea" id="RHEA:69172"/>
        <dbReference type="Rhea" id="RHEA-COMP:9752"/>
        <dbReference type="Rhea" id="RHEA-COMP:13707"/>
        <dbReference type="ChEBI" id="CHEBI:15377"/>
        <dbReference type="ChEBI" id="CHEBI:29969"/>
        <dbReference type="ChEBI" id="CHEBI:35899"/>
        <dbReference type="ChEBI" id="CHEBI:137954"/>
    </reaction>
    <physiologicalReaction direction="left-to-right" evidence="15">
        <dbReference type="Rhea" id="RHEA:69173"/>
    </physiologicalReaction>
</comment>
<evidence type="ECO:0000256" key="7">
    <source>
        <dbReference type="ARBA" id="ARBA00022491"/>
    </source>
</evidence>